<dbReference type="Gene3D" id="1.10.3210.10">
    <property type="entry name" value="Hypothetical protein af1432"/>
    <property type="match status" value="1"/>
</dbReference>
<dbReference type="PANTHER" id="PTHR33525:SF3">
    <property type="entry name" value="RIBONUCLEASE Y"/>
    <property type="match status" value="1"/>
</dbReference>
<accession>A0ABV9LSP6</accession>
<keyword evidence="3" id="KW-1185">Reference proteome</keyword>
<dbReference type="EMBL" id="JBHSGU010000002">
    <property type="protein sequence ID" value="MFC4699516.1"/>
    <property type="molecule type" value="Genomic_DNA"/>
</dbReference>
<dbReference type="PANTHER" id="PTHR33525">
    <property type="match status" value="1"/>
</dbReference>
<evidence type="ECO:0000259" key="1">
    <source>
        <dbReference type="PROSITE" id="PS51833"/>
    </source>
</evidence>
<dbReference type="SUPFAM" id="SSF109604">
    <property type="entry name" value="HD-domain/PDEase-like"/>
    <property type="match status" value="1"/>
</dbReference>
<evidence type="ECO:0000313" key="2">
    <source>
        <dbReference type="EMBL" id="MFC4699516.1"/>
    </source>
</evidence>
<organism evidence="2 3">
    <name type="scientific">Glaciecola siphonariae</name>
    <dbReference type="NCBI Taxonomy" id="521012"/>
    <lineage>
        <taxon>Bacteria</taxon>
        <taxon>Pseudomonadati</taxon>
        <taxon>Pseudomonadota</taxon>
        <taxon>Gammaproteobacteria</taxon>
        <taxon>Alteromonadales</taxon>
        <taxon>Alteromonadaceae</taxon>
        <taxon>Glaciecola</taxon>
    </lineage>
</organism>
<dbReference type="InterPro" id="IPR013976">
    <property type="entry name" value="HDOD"/>
</dbReference>
<dbReference type="Pfam" id="PF08668">
    <property type="entry name" value="HDOD"/>
    <property type="match status" value="1"/>
</dbReference>
<feature type="domain" description="HDOD" evidence="1">
    <location>
        <begin position="29"/>
        <end position="222"/>
    </location>
</feature>
<sequence length="297" mass="33094">MNHTLTVVDNGASRPFMNAIEYSQKAAELFAIPETASQIKRMSDSGKASVQDIASIVMLDPGLAAQILKLSNSSIYRFSRKIETVERAIQVIGVRAVYDYALVFSVSNILSKEQGRYINVDKYWMQSLASAFMGKHIAKLCGEKDVHRVVTSGLLHNVGELAVLRVNPSIVRDCNRFGQSVKPKQSQQDILGFSFAEISASLMQRWLLPDSIVSTIAMQHHDDAPSVTMESQIMQLAYELALVMTYPDYYSLDTHVPAFLYQSLDISAEQLVELRDVVAQECDDTMKLFNKSQSQAA</sequence>
<name>A0ABV9LSP6_9ALTE</name>
<comment type="caution">
    <text evidence="2">The sequence shown here is derived from an EMBL/GenBank/DDBJ whole genome shotgun (WGS) entry which is preliminary data.</text>
</comment>
<protein>
    <submittedName>
        <fullName evidence="2">HDOD domain-containing protein</fullName>
    </submittedName>
</protein>
<dbReference type="Proteomes" id="UP001595897">
    <property type="component" value="Unassembled WGS sequence"/>
</dbReference>
<reference evidence="3" key="1">
    <citation type="journal article" date="2019" name="Int. J. Syst. Evol. Microbiol.">
        <title>The Global Catalogue of Microorganisms (GCM) 10K type strain sequencing project: providing services to taxonomists for standard genome sequencing and annotation.</title>
        <authorList>
            <consortium name="The Broad Institute Genomics Platform"/>
            <consortium name="The Broad Institute Genome Sequencing Center for Infectious Disease"/>
            <person name="Wu L."/>
            <person name="Ma J."/>
        </authorList>
    </citation>
    <scope>NUCLEOTIDE SEQUENCE [LARGE SCALE GENOMIC DNA]</scope>
    <source>
        <strain evidence="3">KACC 12507</strain>
    </source>
</reference>
<gene>
    <name evidence="2" type="ORF">ACFO4O_05020</name>
</gene>
<dbReference type="RefSeq" id="WP_382406258.1">
    <property type="nucleotide sequence ID" value="NZ_JBHSGU010000002.1"/>
</dbReference>
<evidence type="ECO:0000313" key="3">
    <source>
        <dbReference type="Proteomes" id="UP001595897"/>
    </source>
</evidence>
<dbReference type="PROSITE" id="PS51833">
    <property type="entry name" value="HDOD"/>
    <property type="match status" value="1"/>
</dbReference>
<proteinExistence type="predicted"/>
<dbReference type="InterPro" id="IPR052340">
    <property type="entry name" value="RNase_Y/CdgJ"/>
</dbReference>